<evidence type="ECO:0000313" key="12">
    <source>
        <dbReference type="EMBL" id="MRN38626.1"/>
    </source>
</evidence>
<evidence type="ECO:0000313" key="13">
    <source>
        <dbReference type="Proteomes" id="UP000486297"/>
    </source>
</evidence>
<dbReference type="InterPro" id="IPR037066">
    <property type="entry name" value="Plug_dom_sf"/>
</dbReference>
<proteinExistence type="inferred from homology"/>
<comment type="similarity">
    <text evidence="2 10 11">Belongs to the TonB-dependent receptor family.</text>
</comment>
<keyword evidence="5 10" id="KW-0812">Transmembrane</keyword>
<evidence type="ECO:0000256" key="3">
    <source>
        <dbReference type="ARBA" id="ARBA00022448"/>
    </source>
</evidence>
<keyword evidence="13" id="KW-1185">Reference proteome</keyword>
<dbReference type="RefSeq" id="WP_095502782.1">
    <property type="nucleotide sequence ID" value="NZ_CP046027.1"/>
</dbReference>
<dbReference type="PANTHER" id="PTHR30069:SF49">
    <property type="entry name" value="OUTER MEMBRANE PROTEIN C"/>
    <property type="match status" value="1"/>
</dbReference>
<dbReference type="Gene3D" id="2.40.170.20">
    <property type="entry name" value="TonB-dependent receptor, beta-barrel domain"/>
    <property type="match status" value="1"/>
</dbReference>
<evidence type="ECO:0000256" key="4">
    <source>
        <dbReference type="ARBA" id="ARBA00022452"/>
    </source>
</evidence>
<evidence type="ECO:0000256" key="5">
    <source>
        <dbReference type="ARBA" id="ARBA00022692"/>
    </source>
</evidence>
<evidence type="ECO:0000256" key="2">
    <source>
        <dbReference type="ARBA" id="ARBA00009810"/>
    </source>
</evidence>
<evidence type="ECO:0000256" key="10">
    <source>
        <dbReference type="PROSITE-ProRule" id="PRU01360"/>
    </source>
</evidence>
<dbReference type="Gene3D" id="2.170.130.10">
    <property type="entry name" value="TonB-dependent receptor, plug domain"/>
    <property type="match status" value="1"/>
</dbReference>
<keyword evidence="7 10" id="KW-0472">Membrane</keyword>
<sequence length="644" mass="72049">MKPSPFLSLLPLSFSISTTWGSTELPPLHQELEPVVVTAAPQNRANIVQFNTKRAVQPLPANDGAGLLLSVPNMNVIRKGGTSGDPLFRGLGGSRLAIQADDQFIYGGCGGRMDPPTAYIFPNSYDQVVITKGPQTVTQGTGLVAGSARFVRKEPKFHEKNIHFNTAYTIGSFGRHDAMVDGTVGNELGYARLNATYNTSDDYQDGDNNKAHSNFERNSQMLQLGLTPSPDTLLAATYERSRAKAAYSDRMMDGSKFDRDAWNVRGVQHNINDWFAEAEFRYGQSTIDHVMDNYSMRPVRPGMARANNPKRETDTAQLKTTFDFNNIELQTGIDYMRDKHSSRSGTDYASKPYTPNQNFTHWGGFAEANWAYTDHQNWIAGYRHDEIKAIYDAYPLNDTARTQKYNLNSGFLRYEHQAGNTKYYLGLGTAERAPDYWERNRSEDLLPERNNQIDTGVIWQNDKWRASVSLFGSRINNFILVDNSVGARNIRAERFGGEAEFNYRFAPNWTIGSSLAYTYGKNRTDNIPLAQTPPLDWKTSLNWDNGKFNAGALWRVVNKQKRFAKGQGNIIGQDIGASAGFGVLSLNAGWKINKNAILQAGVDNVFNKTYAEFVNKAGNASAGVQTTRVNEPGRQFWLRGQMQF</sequence>
<dbReference type="EMBL" id="WJXO01000001">
    <property type="protein sequence ID" value="MRN38626.1"/>
    <property type="molecule type" value="Genomic_DNA"/>
</dbReference>
<comment type="subcellular location">
    <subcellularLocation>
        <location evidence="1 10">Cell outer membrane</location>
        <topology evidence="1 10">Multi-pass membrane protein</topology>
    </subcellularLocation>
</comment>
<dbReference type="AlphaFoldDB" id="A0A5Q3S0R6"/>
<dbReference type="InterPro" id="IPR039426">
    <property type="entry name" value="TonB-dep_rcpt-like"/>
</dbReference>
<dbReference type="InterPro" id="IPR036942">
    <property type="entry name" value="Beta-barrel_TonB_sf"/>
</dbReference>
<dbReference type="Proteomes" id="UP000486297">
    <property type="component" value="Unassembled WGS sequence"/>
</dbReference>
<dbReference type="PANTHER" id="PTHR30069">
    <property type="entry name" value="TONB-DEPENDENT OUTER MEMBRANE RECEPTOR"/>
    <property type="match status" value="1"/>
</dbReference>
<keyword evidence="6 11" id="KW-0798">TonB box</keyword>
<dbReference type="NCBIfam" id="TIGR01778">
    <property type="entry name" value="TonB-copper"/>
    <property type="match status" value="1"/>
</dbReference>
<evidence type="ECO:0000256" key="11">
    <source>
        <dbReference type="RuleBase" id="RU003357"/>
    </source>
</evidence>
<reference evidence="12" key="1">
    <citation type="journal article" name="Emerg. Infect. Dis.">
        <title>Two cases of a newly characterized neisseria species.</title>
        <authorList>
            <person name="Mustapha M."/>
            <person name="Lemos A.P.S."/>
            <person name="Harrison L.H."/>
            <person name="Vantyne D."/>
            <person name="Sacchi C.T."/>
        </authorList>
    </citation>
    <scope>NUCLEOTIDE SEQUENCE</scope>
    <source>
        <strain evidence="12">N.95.16</strain>
    </source>
</reference>
<dbReference type="Pfam" id="PF07715">
    <property type="entry name" value="Plug"/>
    <property type="match status" value="1"/>
</dbReference>
<dbReference type="InterPro" id="IPR000531">
    <property type="entry name" value="Beta-barrel_TonB"/>
</dbReference>
<protein>
    <submittedName>
        <fullName evidence="12">TonB-dependent copper receptor</fullName>
    </submittedName>
</protein>
<evidence type="ECO:0000256" key="9">
    <source>
        <dbReference type="ARBA" id="ARBA00023237"/>
    </source>
</evidence>
<keyword evidence="9 10" id="KW-0998">Cell outer membrane</keyword>
<gene>
    <name evidence="12" type="ORF">GJU80_09095</name>
</gene>
<keyword evidence="8 12" id="KW-0675">Receptor</keyword>
<evidence type="ECO:0000256" key="7">
    <source>
        <dbReference type="ARBA" id="ARBA00023136"/>
    </source>
</evidence>
<dbReference type="InterPro" id="IPR010100">
    <property type="entry name" value="TonB-dep_Cu_rcpt"/>
</dbReference>
<evidence type="ECO:0000256" key="8">
    <source>
        <dbReference type="ARBA" id="ARBA00023170"/>
    </source>
</evidence>
<dbReference type="GO" id="GO:0044718">
    <property type="term" value="P:siderophore transmembrane transport"/>
    <property type="evidence" value="ECO:0007669"/>
    <property type="project" value="TreeGrafter"/>
</dbReference>
<evidence type="ECO:0000256" key="1">
    <source>
        <dbReference type="ARBA" id="ARBA00004571"/>
    </source>
</evidence>
<organism evidence="12 13">
    <name type="scientific">Neisseria brasiliensis</name>
    <dbReference type="NCBI Taxonomy" id="2666100"/>
    <lineage>
        <taxon>Bacteria</taxon>
        <taxon>Pseudomonadati</taxon>
        <taxon>Pseudomonadota</taxon>
        <taxon>Betaproteobacteria</taxon>
        <taxon>Neisseriales</taxon>
        <taxon>Neisseriaceae</taxon>
        <taxon>Neisseria</taxon>
    </lineage>
</organism>
<name>A0A5Q3S0R6_9NEIS</name>
<dbReference type="GO" id="GO:0009279">
    <property type="term" value="C:cell outer membrane"/>
    <property type="evidence" value="ECO:0007669"/>
    <property type="project" value="UniProtKB-SubCell"/>
</dbReference>
<dbReference type="GO" id="GO:0015344">
    <property type="term" value="F:siderophore uptake transmembrane transporter activity"/>
    <property type="evidence" value="ECO:0007669"/>
    <property type="project" value="TreeGrafter"/>
</dbReference>
<keyword evidence="3 10" id="KW-0813">Transport</keyword>
<keyword evidence="4 10" id="KW-1134">Transmembrane beta strand</keyword>
<dbReference type="CDD" id="cd01347">
    <property type="entry name" value="ligand_gated_channel"/>
    <property type="match status" value="1"/>
</dbReference>
<dbReference type="Pfam" id="PF00593">
    <property type="entry name" value="TonB_dep_Rec_b-barrel"/>
    <property type="match status" value="1"/>
</dbReference>
<dbReference type="PROSITE" id="PS52016">
    <property type="entry name" value="TONB_DEPENDENT_REC_3"/>
    <property type="match status" value="1"/>
</dbReference>
<dbReference type="InterPro" id="IPR012910">
    <property type="entry name" value="Plug_dom"/>
</dbReference>
<accession>A0A5Q3S0R6</accession>
<comment type="caution">
    <text evidence="12">The sequence shown here is derived from an EMBL/GenBank/DDBJ whole genome shotgun (WGS) entry which is preliminary data.</text>
</comment>
<evidence type="ECO:0000256" key="6">
    <source>
        <dbReference type="ARBA" id="ARBA00023077"/>
    </source>
</evidence>
<dbReference type="SUPFAM" id="SSF56935">
    <property type="entry name" value="Porins"/>
    <property type="match status" value="1"/>
</dbReference>